<organism evidence="1">
    <name type="scientific">Kwoniella bestiolae CBS 10118</name>
    <dbReference type="NCBI Taxonomy" id="1296100"/>
    <lineage>
        <taxon>Eukaryota</taxon>
        <taxon>Fungi</taxon>
        <taxon>Dikarya</taxon>
        <taxon>Basidiomycota</taxon>
        <taxon>Agaricomycotina</taxon>
        <taxon>Tremellomycetes</taxon>
        <taxon>Tremellales</taxon>
        <taxon>Cryptococcaceae</taxon>
        <taxon>Kwoniella</taxon>
    </lineage>
</organism>
<reference evidence="1" key="1">
    <citation type="submission" date="2013-07" db="EMBL/GenBank/DDBJ databases">
        <title>The Genome Sequence of Cryptococcus bestiolae CBS10118.</title>
        <authorList>
            <consortium name="The Broad Institute Genome Sequencing Platform"/>
            <person name="Cuomo C."/>
            <person name="Litvintseva A."/>
            <person name="Chen Y."/>
            <person name="Heitman J."/>
            <person name="Sun S."/>
            <person name="Springer D."/>
            <person name="Dromer F."/>
            <person name="Young S.K."/>
            <person name="Zeng Q."/>
            <person name="Gargeya S."/>
            <person name="Fitzgerald M."/>
            <person name="Abouelleil A."/>
            <person name="Alvarado L."/>
            <person name="Berlin A.M."/>
            <person name="Chapman S.B."/>
            <person name="Dewar J."/>
            <person name="Goldberg J."/>
            <person name="Griggs A."/>
            <person name="Gujja S."/>
            <person name="Hansen M."/>
            <person name="Howarth C."/>
            <person name="Imamovic A."/>
            <person name="Larimer J."/>
            <person name="McCowan C."/>
            <person name="Murphy C."/>
            <person name="Pearson M."/>
            <person name="Priest M."/>
            <person name="Roberts A."/>
            <person name="Saif S."/>
            <person name="Shea T."/>
            <person name="Sykes S."/>
            <person name="Wortman J."/>
            <person name="Nusbaum C."/>
            <person name="Birren B."/>
        </authorList>
    </citation>
    <scope>NUCLEOTIDE SEQUENCE [LARGE SCALE GENOMIC DNA]</scope>
    <source>
        <strain evidence="1">CBS 10118</strain>
    </source>
</reference>
<dbReference type="EMBL" id="KI894018">
    <property type="protein sequence ID" value="OCF28949.1"/>
    <property type="molecule type" value="Genomic_DNA"/>
</dbReference>
<accession>A0A1B9GD51</accession>
<dbReference type="AlphaFoldDB" id="A0A1B9GD51"/>
<dbReference type="VEuPathDB" id="FungiDB:I302_00440"/>
<sequence length="205" mass="22766">MASIINYGSTLSLVWIQPDAWKDDTIYLEPLPGWNPQSDIPKGIKFGSGPISVDTTACLRSSYQGHMNEVGKDTQTCITYDSHNIPSKESFVHASRLKNVLERNLKNLSASVLSLSAESKLDTNDPGQFAEITAVLAHEWSKKVLSKIVQVCAVCPDTQKTEWSFDPNFERFNENETGAAIALENIVYQQALQSLEDSSRITEIE</sequence>
<reference evidence="1" key="2">
    <citation type="submission" date="2014-01" db="EMBL/GenBank/DDBJ databases">
        <title>Evolution of pathogenesis and genome organization in the Tremellales.</title>
        <authorList>
            <person name="Cuomo C."/>
            <person name="Litvintseva A."/>
            <person name="Heitman J."/>
            <person name="Chen Y."/>
            <person name="Sun S."/>
            <person name="Springer D."/>
            <person name="Dromer F."/>
            <person name="Young S."/>
            <person name="Zeng Q."/>
            <person name="Chapman S."/>
            <person name="Gujja S."/>
            <person name="Saif S."/>
            <person name="Birren B."/>
        </authorList>
    </citation>
    <scope>NUCLEOTIDE SEQUENCE</scope>
    <source>
        <strain evidence="1">CBS 10118</strain>
    </source>
</reference>
<gene>
    <name evidence="1" type="ORF">I302_00440</name>
</gene>
<protein>
    <submittedName>
        <fullName evidence="1">Uncharacterized protein</fullName>
    </submittedName>
</protein>
<proteinExistence type="predicted"/>
<name>A0A1B9GD51_9TREE</name>
<evidence type="ECO:0000313" key="1">
    <source>
        <dbReference type="EMBL" id="OCF28949.1"/>
    </source>
</evidence>